<dbReference type="InterPro" id="IPR036259">
    <property type="entry name" value="MFS_trans_sf"/>
</dbReference>
<accession>A0A6J6UPS3</accession>
<evidence type="ECO:0000256" key="1">
    <source>
        <dbReference type="ARBA" id="ARBA00004651"/>
    </source>
</evidence>
<feature type="transmembrane region" description="Helical" evidence="6">
    <location>
        <begin position="359"/>
        <end position="378"/>
    </location>
</feature>
<dbReference type="InterPro" id="IPR011701">
    <property type="entry name" value="MFS"/>
</dbReference>
<dbReference type="SUPFAM" id="SSF103473">
    <property type="entry name" value="MFS general substrate transporter"/>
    <property type="match status" value="1"/>
</dbReference>
<sequence>MDEPELPPPPSPPMAGVVLDDFARHRPWFIRATILSGLGGSMAWLATSYVVYANSGSVAISALVTVVSSVPSLFLGGAATSLSGKYSAAKLYVVGGIALGIVGFVPVFFSLAGDLATRNLLLWYLLIGIITGLTAPAGAMVTRFLAPADAVPEFNASITKAKSISSVIGLLLGGAIYAALGPTWIYLFSALTFFAPVLAILPVTGKAPQAVAQGKFREILQLRKSQPGLRAVFAACMISCVGGSFTVTLPAVAAEIGSGAWILSILQTAYVIGGLVVVVAVKRFHRRVKWGQMQRLCVMVAGLGLVGMAFVTKMNASPGRVFMIVVLLLLPVGLAFAIDISVLAALVQVHSPEESRGSILTAYHMVPMLVFPVAQEIVGLLSDQFSLAAGFWVCGGVLLIVLPIGKRMGIGAAIDVLDDSDAPPEVTAVVPRSVTVHDRHIDATVDEQPA</sequence>
<feature type="transmembrane region" description="Helical" evidence="6">
    <location>
        <begin position="384"/>
        <end position="404"/>
    </location>
</feature>
<name>A0A6J6UPS3_9ZZZZ</name>
<keyword evidence="2" id="KW-1003">Cell membrane</keyword>
<dbReference type="EMBL" id="CAEZSF010000007">
    <property type="protein sequence ID" value="CAB4530134.1"/>
    <property type="molecule type" value="Genomic_DNA"/>
</dbReference>
<dbReference type="GO" id="GO:0022857">
    <property type="term" value="F:transmembrane transporter activity"/>
    <property type="evidence" value="ECO:0007669"/>
    <property type="project" value="InterPro"/>
</dbReference>
<dbReference type="GO" id="GO:0005886">
    <property type="term" value="C:plasma membrane"/>
    <property type="evidence" value="ECO:0007669"/>
    <property type="project" value="UniProtKB-SubCell"/>
</dbReference>
<evidence type="ECO:0000256" key="5">
    <source>
        <dbReference type="ARBA" id="ARBA00023136"/>
    </source>
</evidence>
<feature type="transmembrane region" description="Helical" evidence="6">
    <location>
        <begin position="121"/>
        <end position="142"/>
    </location>
</feature>
<evidence type="ECO:0000313" key="8">
    <source>
        <dbReference type="EMBL" id="CAB4760683.1"/>
    </source>
</evidence>
<keyword evidence="4 6" id="KW-1133">Transmembrane helix</keyword>
<reference evidence="8" key="1">
    <citation type="submission" date="2020-05" db="EMBL/GenBank/DDBJ databases">
        <authorList>
            <person name="Chiriac C."/>
            <person name="Salcher M."/>
            <person name="Ghai R."/>
            <person name="Kavagutti S V."/>
        </authorList>
    </citation>
    <scope>NUCLEOTIDE SEQUENCE</scope>
</reference>
<feature type="transmembrane region" description="Helical" evidence="6">
    <location>
        <begin position="91"/>
        <end position="109"/>
    </location>
</feature>
<dbReference type="PANTHER" id="PTHR23513">
    <property type="entry name" value="INTEGRAL MEMBRANE EFFLUX PROTEIN-RELATED"/>
    <property type="match status" value="1"/>
</dbReference>
<comment type="subcellular location">
    <subcellularLocation>
        <location evidence="1">Cell membrane</location>
        <topology evidence="1">Multi-pass membrane protein</topology>
    </subcellularLocation>
</comment>
<evidence type="ECO:0000256" key="6">
    <source>
        <dbReference type="SAM" id="Phobius"/>
    </source>
</evidence>
<protein>
    <submittedName>
        <fullName evidence="8">Unannotated protein</fullName>
    </submittedName>
</protein>
<feature type="transmembrane region" description="Helical" evidence="6">
    <location>
        <begin position="28"/>
        <end position="52"/>
    </location>
</feature>
<dbReference type="EMBL" id="CAEZYU010000152">
    <property type="protein sequence ID" value="CAB4760683.1"/>
    <property type="molecule type" value="Genomic_DNA"/>
</dbReference>
<evidence type="ECO:0000256" key="2">
    <source>
        <dbReference type="ARBA" id="ARBA00022475"/>
    </source>
</evidence>
<feature type="transmembrane region" description="Helical" evidence="6">
    <location>
        <begin position="259"/>
        <end position="281"/>
    </location>
</feature>
<proteinExistence type="predicted"/>
<gene>
    <name evidence="7" type="ORF">UFOPK1358_00160</name>
    <name evidence="8" type="ORF">UFOPK2766_02193</name>
</gene>
<feature type="transmembrane region" description="Helical" evidence="6">
    <location>
        <begin position="58"/>
        <end position="79"/>
    </location>
</feature>
<feature type="transmembrane region" description="Helical" evidence="6">
    <location>
        <begin position="228"/>
        <end position="253"/>
    </location>
</feature>
<evidence type="ECO:0000256" key="3">
    <source>
        <dbReference type="ARBA" id="ARBA00022692"/>
    </source>
</evidence>
<dbReference type="Pfam" id="PF07690">
    <property type="entry name" value="MFS_1"/>
    <property type="match status" value="1"/>
</dbReference>
<feature type="transmembrane region" description="Helical" evidence="6">
    <location>
        <begin position="323"/>
        <end position="347"/>
    </location>
</feature>
<feature type="transmembrane region" description="Helical" evidence="6">
    <location>
        <begin position="293"/>
        <end position="311"/>
    </location>
</feature>
<dbReference type="CDD" id="cd06173">
    <property type="entry name" value="MFS_MefA_like"/>
    <property type="match status" value="1"/>
</dbReference>
<keyword evidence="3 6" id="KW-0812">Transmembrane</keyword>
<dbReference type="PANTHER" id="PTHR23513:SF6">
    <property type="entry name" value="MAJOR FACILITATOR SUPERFAMILY ASSOCIATED DOMAIN-CONTAINING PROTEIN"/>
    <property type="match status" value="1"/>
</dbReference>
<dbReference type="AlphaFoldDB" id="A0A6J6UPS3"/>
<evidence type="ECO:0000256" key="4">
    <source>
        <dbReference type="ARBA" id="ARBA00022989"/>
    </source>
</evidence>
<feature type="transmembrane region" description="Helical" evidence="6">
    <location>
        <begin position="186"/>
        <end position="207"/>
    </location>
</feature>
<organism evidence="8">
    <name type="scientific">freshwater metagenome</name>
    <dbReference type="NCBI Taxonomy" id="449393"/>
    <lineage>
        <taxon>unclassified sequences</taxon>
        <taxon>metagenomes</taxon>
        <taxon>ecological metagenomes</taxon>
    </lineage>
</organism>
<dbReference type="Gene3D" id="1.20.1250.20">
    <property type="entry name" value="MFS general substrate transporter like domains"/>
    <property type="match status" value="1"/>
</dbReference>
<evidence type="ECO:0000313" key="7">
    <source>
        <dbReference type="EMBL" id="CAB4530134.1"/>
    </source>
</evidence>
<keyword evidence="5 6" id="KW-0472">Membrane</keyword>